<organism evidence="1 2">
    <name type="scientific">Phialophora macrospora</name>
    <dbReference type="NCBI Taxonomy" id="1851006"/>
    <lineage>
        <taxon>Eukaryota</taxon>
        <taxon>Fungi</taxon>
        <taxon>Dikarya</taxon>
        <taxon>Ascomycota</taxon>
        <taxon>Pezizomycotina</taxon>
        <taxon>Eurotiomycetes</taxon>
        <taxon>Chaetothyriomycetidae</taxon>
        <taxon>Chaetothyriales</taxon>
        <taxon>Herpotrichiellaceae</taxon>
        <taxon>Phialophora</taxon>
    </lineage>
</organism>
<evidence type="ECO:0000313" key="1">
    <source>
        <dbReference type="EMBL" id="KIW63380.1"/>
    </source>
</evidence>
<dbReference type="Proteomes" id="UP000054266">
    <property type="component" value="Unassembled WGS sequence"/>
</dbReference>
<evidence type="ECO:0000313" key="2">
    <source>
        <dbReference type="Proteomes" id="UP000054266"/>
    </source>
</evidence>
<reference evidence="1 2" key="1">
    <citation type="submission" date="2015-01" db="EMBL/GenBank/DDBJ databases">
        <title>The Genome Sequence of Capronia semiimmersa CBS27337.</title>
        <authorList>
            <consortium name="The Broad Institute Genomics Platform"/>
            <person name="Cuomo C."/>
            <person name="de Hoog S."/>
            <person name="Gorbushina A."/>
            <person name="Stielow B."/>
            <person name="Teixiera M."/>
            <person name="Abouelleil A."/>
            <person name="Chapman S.B."/>
            <person name="Priest M."/>
            <person name="Young S.K."/>
            <person name="Wortman J."/>
            <person name="Nusbaum C."/>
            <person name="Birren B."/>
        </authorList>
    </citation>
    <scope>NUCLEOTIDE SEQUENCE [LARGE SCALE GENOMIC DNA]</scope>
    <source>
        <strain evidence="1 2">CBS 27337</strain>
    </source>
</reference>
<protein>
    <submittedName>
        <fullName evidence="1">Uncharacterized protein</fullName>
    </submittedName>
</protein>
<gene>
    <name evidence="1" type="ORF">PV04_10229</name>
</gene>
<keyword evidence="2" id="KW-1185">Reference proteome</keyword>
<dbReference type="HOGENOM" id="CLU_364839_0_0_1"/>
<sequence length="749" mass="81052">MDDPWQALGGLQAAAKYQQFLLSNTPATVSDKKDLLPRTSAKAEEIVSQHTDVVRPADKPSVTSQGAYQYCSVVSFPDSSGASSPKISRARPHVYERRCDGEPTVYRQLSSFPSFDEPIPAEATIEEICIKYPNHIRGSYLNAFIQWRWTATDIYTHLSDKAIQEFKASGTSRTKSFSNRANFLMKRLTAHMNGLSKEQVTALCLGPKIRGCLVDGGEYYGGSKLQGKFHNENAPPIRSFPHRQHKACKGRASTAAAAEKTVTLNGKEYGLWGSPDELDKLNKDIATQWGRQRLCAEEIINADAVYGVSDRRQRNRLILQMTNWPTNASTETFFSFQYVDECPAFISAINDMVGAGVADMLSSFPATDLDIDQQLAIARKSAVHYVLAALAARLARLEDLVATLPPEGLVHGVVDHVLSWNGDVAQGSASLPDAPALSASHSDRDPVMAQEDATGPNDLFANLTFTDVDSSAISSRSMPLRPKICQKRAREEPNQQTRSPKRMKFVKPLISHGVLMDTTSLVDASSNHTSAVVTAASTSAADQSAAQVNAGFASVSIVPDILMMNSRWIDDVSNTYEPLWPGVAAGTTIGLSMSTNIVPEDMPQEAESTAWADRVLQDRTLGTSQSGFSCSAKDVAFTLEVPLEEILGEFNIGDVTGDVRCIEGSNTGAMGVVTHSGAHLEAAMKGDRVREDSANYGGDGDGVVVGPGDNNSDAASWDLPDMIDNDEDWLKEAIQNAIASVMLGLPEPE</sequence>
<name>A0A0D2F8U6_9EURO</name>
<accession>A0A0D2F8U6</accession>
<dbReference type="EMBL" id="KN846962">
    <property type="protein sequence ID" value="KIW63380.1"/>
    <property type="molecule type" value="Genomic_DNA"/>
</dbReference>
<dbReference type="AlphaFoldDB" id="A0A0D2F8U6"/>
<proteinExistence type="predicted"/>